<reference evidence="1 2" key="1">
    <citation type="submission" date="2020-09" db="EMBL/GenBank/DDBJ databases">
        <title>Dyella sp. 7MK23 isolated from forest soil.</title>
        <authorList>
            <person name="Fu J."/>
        </authorList>
    </citation>
    <scope>NUCLEOTIDE SEQUENCE [LARGE SCALE GENOMIC DNA]</scope>
    <source>
        <strain evidence="1 2">7MK23</strain>
    </source>
</reference>
<keyword evidence="2" id="KW-1185">Reference proteome</keyword>
<accession>A0ABR9GCN6</accession>
<dbReference type="EMBL" id="JACZZA010000010">
    <property type="protein sequence ID" value="MBE1161807.1"/>
    <property type="molecule type" value="Genomic_DNA"/>
</dbReference>
<sequence>MRVIPVQDLVVEITAEKVALSEGDRWRGHWSVHPGQQFREQSAVAEGDTDLQVTEENAYLFAGTQGVAMAKDIAARRPGH</sequence>
<evidence type="ECO:0000313" key="2">
    <source>
        <dbReference type="Proteomes" id="UP000651010"/>
    </source>
</evidence>
<proteinExistence type="predicted"/>
<dbReference type="RefSeq" id="WP_192556652.1">
    <property type="nucleotide sequence ID" value="NZ_JACZZA010000010.1"/>
</dbReference>
<gene>
    <name evidence="1" type="ORF">IGX34_15600</name>
</gene>
<protein>
    <submittedName>
        <fullName evidence="1">Uncharacterized protein</fullName>
    </submittedName>
</protein>
<evidence type="ECO:0000313" key="1">
    <source>
        <dbReference type="EMBL" id="MBE1161807.1"/>
    </source>
</evidence>
<comment type="caution">
    <text evidence="1">The sequence shown here is derived from an EMBL/GenBank/DDBJ whole genome shotgun (WGS) entry which is preliminary data.</text>
</comment>
<organism evidence="1 2">
    <name type="scientific">Dyella acidiphila</name>
    <dbReference type="NCBI Taxonomy" id="2775866"/>
    <lineage>
        <taxon>Bacteria</taxon>
        <taxon>Pseudomonadati</taxon>
        <taxon>Pseudomonadota</taxon>
        <taxon>Gammaproteobacteria</taxon>
        <taxon>Lysobacterales</taxon>
        <taxon>Rhodanobacteraceae</taxon>
        <taxon>Dyella</taxon>
    </lineage>
</organism>
<name>A0ABR9GCN6_9GAMM</name>
<dbReference type="Proteomes" id="UP000651010">
    <property type="component" value="Unassembled WGS sequence"/>
</dbReference>